<reference evidence="2 3" key="1">
    <citation type="submission" date="2017-08" db="EMBL/GenBank/DDBJ databases">
        <authorList>
            <person name="de Groot N.N."/>
        </authorList>
    </citation>
    <scope>NUCLEOTIDE SEQUENCE [LARGE SCALE GENOMIC DNA]</scope>
    <source>
        <strain evidence="2 3">Nm15</strain>
    </source>
</reference>
<accession>A0A285C0R3</accession>
<keyword evidence="1" id="KW-0812">Transmembrane</keyword>
<feature type="transmembrane region" description="Helical" evidence="1">
    <location>
        <begin position="158"/>
        <end position="175"/>
    </location>
</feature>
<keyword evidence="1" id="KW-1133">Transmembrane helix</keyword>
<feature type="transmembrane region" description="Helical" evidence="1">
    <location>
        <begin position="42"/>
        <end position="60"/>
    </location>
</feature>
<feature type="transmembrane region" description="Helical" evidence="1">
    <location>
        <begin position="133"/>
        <end position="152"/>
    </location>
</feature>
<dbReference type="AlphaFoldDB" id="A0A285C0R3"/>
<keyword evidence="1" id="KW-0472">Membrane</keyword>
<proteinExistence type="predicted"/>
<gene>
    <name evidence="2" type="ORF">SAMN06296273_2598</name>
</gene>
<feature type="transmembrane region" description="Helical" evidence="1">
    <location>
        <begin position="7"/>
        <end position="30"/>
    </location>
</feature>
<organism evidence="2 3">
    <name type="scientific">Nitrosomonas ureae</name>
    <dbReference type="NCBI Taxonomy" id="44577"/>
    <lineage>
        <taxon>Bacteria</taxon>
        <taxon>Pseudomonadati</taxon>
        <taxon>Pseudomonadota</taxon>
        <taxon>Betaproteobacteria</taxon>
        <taxon>Nitrosomonadales</taxon>
        <taxon>Nitrosomonadaceae</taxon>
        <taxon>Nitrosomonas</taxon>
    </lineage>
</organism>
<evidence type="ECO:0000313" key="2">
    <source>
        <dbReference type="EMBL" id="SNX61144.1"/>
    </source>
</evidence>
<sequence>MQFAVALIEYLISGIVASAWLVAVLSNYIPLPLKLISDYMEFILVVYFPIAYILGIYVDAASSFLIRRTKEIDAAVNKHIKPYAWIRCGIVKCFNFIAGKPKADSYERSAEILSYSIPDAVRTMEAYVSRDRIARGMAFNSFIGAVTAYTYAPCELKSAITITCLASLFVSLFAYKRLRRLSSRFKRAVLPNIRKSNTASASEAENTNA</sequence>
<dbReference type="Proteomes" id="UP000242498">
    <property type="component" value="Chromosome I"/>
</dbReference>
<dbReference type="EMBL" id="LT907782">
    <property type="protein sequence ID" value="SNX61144.1"/>
    <property type="molecule type" value="Genomic_DNA"/>
</dbReference>
<evidence type="ECO:0000256" key="1">
    <source>
        <dbReference type="SAM" id="Phobius"/>
    </source>
</evidence>
<protein>
    <submittedName>
        <fullName evidence="2">Uncharacterized protein</fullName>
    </submittedName>
</protein>
<evidence type="ECO:0000313" key="3">
    <source>
        <dbReference type="Proteomes" id="UP000242498"/>
    </source>
</evidence>
<name>A0A285C0R3_9PROT</name>
<dbReference type="RefSeq" id="WP_096293928.1">
    <property type="nucleotide sequence ID" value="NZ_LT907782.1"/>
</dbReference>